<sequence length="103" mass="11625">MPRPLSSALHVKWHAEATVEVTFLRGWVFVRLELGWSGLWGPCPPRAVETSVHSDHDPRCFNGIIIGLLAGRRLKINTFGQDSIQKQYSRSILSLHPLHTQTT</sequence>
<comment type="caution">
    <text evidence="1">The sequence shown here is derived from an EMBL/GenBank/DDBJ whole genome shotgun (WGS) entry which is preliminary data.</text>
</comment>
<evidence type="ECO:0000313" key="1">
    <source>
        <dbReference type="EMBL" id="TDG99068.1"/>
    </source>
</evidence>
<dbReference type="AlphaFoldDB" id="A0A484C504"/>
<reference evidence="1 2" key="1">
    <citation type="submission" date="2019-01" db="EMBL/GenBank/DDBJ databases">
        <title>A chromosome-scale genome assembly of the yellow perch, Perca flavescens.</title>
        <authorList>
            <person name="Feron R."/>
            <person name="Morvezen R."/>
            <person name="Bestin A."/>
            <person name="Haffray P."/>
            <person name="Klopp C."/>
            <person name="Zahm M."/>
            <person name="Cabau C."/>
            <person name="Roques C."/>
            <person name="Donnadieu C."/>
            <person name="Bouchez O."/>
            <person name="Christie M."/>
            <person name="Larson W."/>
            <person name="Guiguen Y."/>
        </authorList>
    </citation>
    <scope>NUCLEOTIDE SEQUENCE [LARGE SCALE GENOMIC DNA]</scope>
    <source>
        <strain evidence="1">YP-PL-M2</strain>
        <tissue evidence="1">Blood</tissue>
    </source>
</reference>
<organism evidence="1 2">
    <name type="scientific">Perca flavescens</name>
    <name type="common">American yellow perch</name>
    <name type="synonym">Morone flavescens</name>
    <dbReference type="NCBI Taxonomy" id="8167"/>
    <lineage>
        <taxon>Eukaryota</taxon>
        <taxon>Metazoa</taxon>
        <taxon>Chordata</taxon>
        <taxon>Craniata</taxon>
        <taxon>Vertebrata</taxon>
        <taxon>Euteleostomi</taxon>
        <taxon>Actinopterygii</taxon>
        <taxon>Neopterygii</taxon>
        <taxon>Teleostei</taxon>
        <taxon>Neoteleostei</taxon>
        <taxon>Acanthomorphata</taxon>
        <taxon>Eupercaria</taxon>
        <taxon>Perciformes</taxon>
        <taxon>Percoidei</taxon>
        <taxon>Percidae</taxon>
        <taxon>Percinae</taxon>
        <taxon>Perca</taxon>
    </lineage>
</organism>
<gene>
    <name evidence="1" type="ORF">EPR50_G00207000</name>
</gene>
<accession>A0A484C504</accession>
<proteinExistence type="predicted"/>
<evidence type="ECO:0000313" key="2">
    <source>
        <dbReference type="Proteomes" id="UP000295070"/>
    </source>
</evidence>
<protein>
    <submittedName>
        <fullName evidence="1">Uncharacterized protein</fullName>
    </submittedName>
</protein>
<keyword evidence="2" id="KW-1185">Reference proteome</keyword>
<dbReference type="EMBL" id="SCKG01000020">
    <property type="protein sequence ID" value="TDG99068.1"/>
    <property type="molecule type" value="Genomic_DNA"/>
</dbReference>
<name>A0A484C504_PERFV</name>
<dbReference type="Proteomes" id="UP000295070">
    <property type="component" value="Chromosome 20"/>
</dbReference>